<dbReference type="InterPro" id="IPR001872">
    <property type="entry name" value="Peptidase_A8"/>
</dbReference>
<evidence type="ECO:0000256" key="6">
    <source>
        <dbReference type="ARBA" id="ARBA00023136"/>
    </source>
</evidence>
<dbReference type="PANTHER" id="PTHR33695:SF1">
    <property type="entry name" value="LIPOPROTEIN SIGNAL PEPTIDASE"/>
    <property type="match status" value="1"/>
</dbReference>
<feature type="region of interest" description="Disordered" evidence="7">
    <location>
        <begin position="99"/>
        <end position="124"/>
    </location>
</feature>
<feature type="compositionally biased region" description="Basic and acidic residues" evidence="7">
    <location>
        <begin position="115"/>
        <end position="124"/>
    </location>
</feature>
<organism evidence="9">
    <name type="scientific">bioreactor metagenome</name>
    <dbReference type="NCBI Taxonomy" id="1076179"/>
    <lineage>
        <taxon>unclassified sequences</taxon>
        <taxon>metagenomes</taxon>
        <taxon>ecological metagenomes</taxon>
    </lineage>
</organism>
<evidence type="ECO:0000256" key="2">
    <source>
        <dbReference type="ARBA" id="ARBA00022670"/>
    </source>
</evidence>
<dbReference type="PANTHER" id="PTHR33695">
    <property type="entry name" value="LIPOPROTEIN SIGNAL PEPTIDASE"/>
    <property type="match status" value="1"/>
</dbReference>
<name>A0A645JGP3_9ZZZZ</name>
<proteinExistence type="predicted"/>
<keyword evidence="6 8" id="KW-0472">Membrane</keyword>
<evidence type="ECO:0000256" key="1">
    <source>
        <dbReference type="ARBA" id="ARBA00022475"/>
    </source>
</evidence>
<dbReference type="GO" id="GO:0016020">
    <property type="term" value="C:membrane"/>
    <property type="evidence" value="ECO:0007669"/>
    <property type="project" value="InterPro"/>
</dbReference>
<keyword evidence="3 8" id="KW-0812">Transmembrane</keyword>
<dbReference type="Pfam" id="PF01252">
    <property type="entry name" value="Peptidase_A8"/>
    <property type="match status" value="1"/>
</dbReference>
<accession>A0A645JGP3</accession>
<dbReference type="AlphaFoldDB" id="A0A645JGP3"/>
<keyword evidence="4 9" id="KW-0378">Hydrolase</keyword>
<evidence type="ECO:0000256" key="8">
    <source>
        <dbReference type="SAM" id="Phobius"/>
    </source>
</evidence>
<evidence type="ECO:0000313" key="9">
    <source>
        <dbReference type="EMBL" id="MPN58753.1"/>
    </source>
</evidence>
<gene>
    <name evidence="9" type="primary">lspA_55</name>
    <name evidence="9" type="ORF">SDC9_206466</name>
</gene>
<evidence type="ECO:0000256" key="3">
    <source>
        <dbReference type="ARBA" id="ARBA00022692"/>
    </source>
</evidence>
<sequence length="124" mass="13940">MITSSVALLAMIGYIIYSRKKQKPALLIISLAMMAGGGIGNMIDRIALKYVIDFIEFRVINFPIFNIADSFITIGAALFIIYYVKYEITVSEKHPAITSEDYDKPVNNKNNEQALSEKGDKNER</sequence>
<evidence type="ECO:0000256" key="4">
    <source>
        <dbReference type="ARBA" id="ARBA00022801"/>
    </source>
</evidence>
<keyword evidence="2" id="KW-0645">Protease</keyword>
<dbReference type="EC" id="3.4.23.36" evidence="9"/>
<evidence type="ECO:0000256" key="7">
    <source>
        <dbReference type="SAM" id="MobiDB-lite"/>
    </source>
</evidence>
<evidence type="ECO:0000256" key="5">
    <source>
        <dbReference type="ARBA" id="ARBA00022989"/>
    </source>
</evidence>
<reference evidence="9" key="1">
    <citation type="submission" date="2019-08" db="EMBL/GenBank/DDBJ databases">
        <authorList>
            <person name="Kucharzyk K."/>
            <person name="Murdoch R.W."/>
            <person name="Higgins S."/>
            <person name="Loffler F."/>
        </authorList>
    </citation>
    <scope>NUCLEOTIDE SEQUENCE</scope>
</reference>
<dbReference type="PROSITE" id="PS00855">
    <property type="entry name" value="SPASE_II"/>
    <property type="match status" value="1"/>
</dbReference>
<protein>
    <submittedName>
        <fullName evidence="9">Lipoprotein signal peptidase</fullName>
        <ecNumber evidence="9">3.4.23.36</ecNumber>
    </submittedName>
</protein>
<keyword evidence="1" id="KW-1003">Cell membrane</keyword>
<feature type="transmembrane region" description="Helical" evidence="8">
    <location>
        <begin position="25"/>
        <end position="43"/>
    </location>
</feature>
<feature type="transmembrane region" description="Helical" evidence="8">
    <location>
        <begin position="63"/>
        <end position="84"/>
    </location>
</feature>
<dbReference type="PRINTS" id="PR00781">
    <property type="entry name" value="LIPOSIGPTASE"/>
</dbReference>
<keyword evidence="9" id="KW-0449">Lipoprotein</keyword>
<dbReference type="GO" id="GO:0006508">
    <property type="term" value="P:proteolysis"/>
    <property type="evidence" value="ECO:0007669"/>
    <property type="project" value="UniProtKB-KW"/>
</dbReference>
<dbReference type="EMBL" id="VSSQ01131891">
    <property type="protein sequence ID" value="MPN58753.1"/>
    <property type="molecule type" value="Genomic_DNA"/>
</dbReference>
<dbReference type="GO" id="GO:0004190">
    <property type="term" value="F:aspartic-type endopeptidase activity"/>
    <property type="evidence" value="ECO:0007669"/>
    <property type="project" value="UniProtKB-EC"/>
</dbReference>
<keyword evidence="5 8" id="KW-1133">Transmembrane helix</keyword>
<comment type="caution">
    <text evidence="9">The sequence shown here is derived from an EMBL/GenBank/DDBJ whole genome shotgun (WGS) entry which is preliminary data.</text>
</comment>